<evidence type="ECO:0000256" key="1">
    <source>
        <dbReference type="ARBA" id="ARBA00022617"/>
    </source>
</evidence>
<dbReference type="GO" id="GO:0020037">
    <property type="term" value="F:heme binding"/>
    <property type="evidence" value="ECO:0007669"/>
    <property type="project" value="InterPro"/>
</dbReference>
<dbReference type="PROSITE" id="PS51007">
    <property type="entry name" value="CYTC"/>
    <property type="match status" value="1"/>
</dbReference>
<evidence type="ECO:0000256" key="2">
    <source>
        <dbReference type="ARBA" id="ARBA00022723"/>
    </source>
</evidence>
<reference evidence="7" key="1">
    <citation type="journal article" date="2014" name="Int. J. Syst. Evol. Microbiol.">
        <title>Complete genome sequence of Corynebacterium casei LMG S-19264T (=DSM 44701T), isolated from a smear-ripened cheese.</title>
        <authorList>
            <consortium name="US DOE Joint Genome Institute (JGI-PGF)"/>
            <person name="Walter F."/>
            <person name="Albersmeier A."/>
            <person name="Kalinowski J."/>
            <person name="Ruckert C."/>
        </authorList>
    </citation>
    <scope>NUCLEOTIDE SEQUENCE</scope>
    <source>
        <strain evidence="7">CGMCC 1.15082</strain>
    </source>
</reference>
<evidence type="ECO:0000256" key="5">
    <source>
        <dbReference type="SAM" id="Phobius"/>
    </source>
</evidence>
<gene>
    <name evidence="7" type="primary">norC</name>
    <name evidence="7" type="ORF">GCM10011491_32470</name>
</gene>
<organism evidence="7 8">
    <name type="scientific">Brucella endophytica</name>
    <dbReference type="NCBI Taxonomy" id="1963359"/>
    <lineage>
        <taxon>Bacteria</taxon>
        <taxon>Pseudomonadati</taxon>
        <taxon>Pseudomonadota</taxon>
        <taxon>Alphaproteobacteria</taxon>
        <taxon>Hyphomicrobiales</taxon>
        <taxon>Brucellaceae</taxon>
        <taxon>Brucella/Ochrobactrum group</taxon>
        <taxon>Brucella</taxon>
    </lineage>
</organism>
<feature type="domain" description="Cytochrome c" evidence="6">
    <location>
        <begin position="48"/>
        <end position="137"/>
    </location>
</feature>
<dbReference type="AlphaFoldDB" id="A0A916SL66"/>
<proteinExistence type="predicted"/>
<keyword evidence="5" id="KW-0472">Membrane</keyword>
<evidence type="ECO:0000256" key="3">
    <source>
        <dbReference type="ARBA" id="ARBA00023004"/>
    </source>
</evidence>
<evidence type="ECO:0000259" key="6">
    <source>
        <dbReference type="PROSITE" id="PS51007"/>
    </source>
</evidence>
<evidence type="ECO:0000313" key="8">
    <source>
        <dbReference type="Proteomes" id="UP000646478"/>
    </source>
</evidence>
<keyword evidence="5" id="KW-0812">Transmembrane</keyword>
<name>A0A916SL66_9HYPH</name>
<dbReference type="Gene3D" id="1.10.760.10">
    <property type="entry name" value="Cytochrome c-like domain"/>
    <property type="match status" value="1"/>
</dbReference>
<sequence length="150" mass="16796">MAESLTKSAARNVFYGGSLFFFIIFVALTAHSHFYMVNTSTDKETLSASVARGKHVWEKHSCINCHTLLGEGAYFAPELGNLWVRWGGDKDPAAARDMLKAWMESQPSGIEGRRQMPQFHLTDGDVSDLADFLEWTSRINTQKWPPNNAG</sequence>
<keyword evidence="1 4" id="KW-0349">Heme</keyword>
<reference evidence="7" key="2">
    <citation type="submission" date="2020-09" db="EMBL/GenBank/DDBJ databases">
        <authorList>
            <person name="Sun Q."/>
            <person name="Zhou Y."/>
        </authorList>
    </citation>
    <scope>NUCLEOTIDE SEQUENCE</scope>
    <source>
        <strain evidence="7">CGMCC 1.15082</strain>
    </source>
</reference>
<comment type="caution">
    <text evidence="7">The sequence shown here is derived from an EMBL/GenBank/DDBJ whole genome shotgun (WGS) entry which is preliminary data.</text>
</comment>
<dbReference type="InterPro" id="IPR036909">
    <property type="entry name" value="Cyt_c-like_dom_sf"/>
</dbReference>
<dbReference type="Pfam" id="PF00034">
    <property type="entry name" value="Cytochrom_C"/>
    <property type="match status" value="1"/>
</dbReference>
<dbReference type="SUPFAM" id="SSF46626">
    <property type="entry name" value="Cytochrome c"/>
    <property type="match status" value="1"/>
</dbReference>
<evidence type="ECO:0000256" key="4">
    <source>
        <dbReference type="PROSITE-ProRule" id="PRU00433"/>
    </source>
</evidence>
<dbReference type="GO" id="GO:0046872">
    <property type="term" value="F:metal ion binding"/>
    <property type="evidence" value="ECO:0007669"/>
    <property type="project" value="UniProtKB-KW"/>
</dbReference>
<dbReference type="RefSeq" id="WP_188825239.1">
    <property type="nucleotide sequence ID" value="NZ_BMHH01000014.1"/>
</dbReference>
<keyword evidence="8" id="KW-1185">Reference proteome</keyword>
<keyword evidence="3 4" id="KW-0408">Iron</keyword>
<accession>A0A916SL66</accession>
<dbReference type="InterPro" id="IPR009056">
    <property type="entry name" value="Cyt_c-like_dom"/>
</dbReference>
<dbReference type="Proteomes" id="UP000646478">
    <property type="component" value="Unassembled WGS sequence"/>
</dbReference>
<feature type="transmembrane region" description="Helical" evidence="5">
    <location>
        <begin position="12"/>
        <end position="36"/>
    </location>
</feature>
<protein>
    <submittedName>
        <fullName evidence="7">Nitric oxide reductase subunit C</fullName>
    </submittedName>
</protein>
<dbReference type="GO" id="GO:0009055">
    <property type="term" value="F:electron transfer activity"/>
    <property type="evidence" value="ECO:0007669"/>
    <property type="project" value="InterPro"/>
</dbReference>
<dbReference type="EMBL" id="BMHH01000014">
    <property type="protein sequence ID" value="GGB01789.1"/>
    <property type="molecule type" value="Genomic_DNA"/>
</dbReference>
<evidence type="ECO:0000313" key="7">
    <source>
        <dbReference type="EMBL" id="GGB01789.1"/>
    </source>
</evidence>
<keyword evidence="2 4" id="KW-0479">Metal-binding</keyword>
<keyword evidence="5" id="KW-1133">Transmembrane helix</keyword>